<dbReference type="Proteomes" id="UP000214365">
    <property type="component" value="Unassembled WGS sequence"/>
</dbReference>
<feature type="region of interest" description="Disordered" evidence="5">
    <location>
        <begin position="61"/>
        <end position="92"/>
    </location>
</feature>
<evidence type="ECO:0000256" key="3">
    <source>
        <dbReference type="ARBA" id="ARBA00023163"/>
    </source>
</evidence>
<dbReference type="SUPFAM" id="SSF57701">
    <property type="entry name" value="Zn2/Cys6 DNA-binding domain"/>
    <property type="match status" value="1"/>
</dbReference>
<dbReference type="SMART" id="SM00066">
    <property type="entry name" value="GAL4"/>
    <property type="match status" value="1"/>
</dbReference>
<dbReference type="EMBL" id="LFMY01000005">
    <property type="protein sequence ID" value="OKL60434.1"/>
    <property type="molecule type" value="Genomic_DNA"/>
</dbReference>
<proteinExistence type="predicted"/>
<evidence type="ECO:0000256" key="5">
    <source>
        <dbReference type="SAM" id="MobiDB-lite"/>
    </source>
</evidence>
<dbReference type="GO" id="GO:0000981">
    <property type="term" value="F:DNA-binding transcription factor activity, RNA polymerase II-specific"/>
    <property type="evidence" value="ECO:0007669"/>
    <property type="project" value="InterPro"/>
</dbReference>
<dbReference type="InterPro" id="IPR053175">
    <property type="entry name" value="DHMBA_Reg_Transcription_Factor"/>
</dbReference>
<dbReference type="InterPro" id="IPR036864">
    <property type="entry name" value="Zn2-C6_fun-type_DNA-bd_sf"/>
</dbReference>
<dbReference type="OrthoDB" id="5380854at2759"/>
<evidence type="ECO:0000259" key="6">
    <source>
        <dbReference type="PROSITE" id="PS50048"/>
    </source>
</evidence>
<dbReference type="CDD" id="cd00067">
    <property type="entry name" value="GAL4"/>
    <property type="match status" value="1"/>
</dbReference>
<accession>A0A1Q5Q8J9</accession>
<dbReference type="Pfam" id="PF11951">
    <property type="entry name" value="Fungal_trans_2"/>
    <property type="match status" value="1"/>
</dbReference>
<keyword evidence="3" id="KW-0804">Transcription</keyword>
<keyword evidence="8" id="KW-1185">Reference proteome</keyword>
<dbReference type="PROSITE" id="PS00463">
    <property type="entry name" value="ZN2_CY6_FUNGAL_1"/>
    <property type="match status" value="1"/>
</dbReference>
<dbReference type="RefSeq" id="XP_020120555.1">
    <property type="nucleotide sequence ID" value="XM_020266790.1"/>
</dbReference>
<dbReference type="Pfam" id="PF00172">
    <property type="entry name" value="Zn_clus"/>
    <property type="match status" value="1"/>
</dbReference>
<keyword evidence="1" id="KW-0805">Transcription regulation</keyword>
<dbReference type="Gene3D" id="4.10.240.10">
    <property type="entry name" value="Zn(2)-C6 fungal-type DNA-binding domain"/>
    <property type="match status" value="1"/>
</dbReference>
<evidence type="ECO:0000256" key="4">
    <source>
        <dbReference type="ARBA" id="ARBA00023242"/>
    </source>
</evidence>
<gene>
    <name evidence="7" type="ORF">UA08_03998</name>
</gene>
<evidence type="ECO:0000256" key="2">
    <source>
        <dbReference type="ARBA" id="ARBA00023125"/>
    </source>
</evidence>
<feature type="domain" description="Zn(2)-C6 fungal-type" evidence="6">
    <location>
        <begin position="4"/>
        <end position="32"/>
    </location>
</feature>
<name>A0A1Q5Q8J9_TALAT</name>
<dbReference type="InterPro" id="IPR001138">
    <property type="entry name" value="Zn2Cys6_DnaBD"/>
</dbReference>
<comment type="caution">
    <text evidence="7">The sequence shown here is derived from an EMBL/GenBank/DDBJ whole genome shotgun (WGS) entry which is preliminary data.</text>
</comment>
<keyword evidence="2" id="KW-0238">DNA-binding</keyword>
<protein>
    <recommendedName>
        <fullName evidence="6">Zn(2)-C6 fungal-type domain-containing protein</fullName>
    </recommendedName>
</protein>
<keyword evidence="4" id="KW-0539">Nucleus</keyword>
<dbReference type="STRING" id="1441469.A0A1Q5Q8J9"/>
<organism evidence="7 8">
    <name type="scientific">Talaromyces atroroseus</name>
    <dbReference type="NCBI Taxonomy" id="1441469"/>
    <lineage>
        <taxon>Eukaryota</taxon>
        <taxon>Fungi</taxon>
        <taxon>Dikarya</taxon>
        <taxon>Ascomycota</taxon>
        <taxon>Pezizomycotina</taxon>
        <taxon>Eurotiomycetes</taxon>
        <taxon>Eurotiomycetidae</taxon>
        <taxon>Eurotiales</taxon>
        <taxon>Trichocomaceae</taxon>
        <taxon>Talaromyces</taxon>
        <taxon>Talaromyces sect. Trachyspermi</taxon>
    </lineage>
</organism>
<dbReference type="GO" id="GO:0008270">
    <property type="term" value="F:zinc ion binding"/>
    <property type="evidence" value="ECO:0007669"/>
    <property type="project" value="InterPro"/>
</dbReference>
<evidence type="ECO:0000256" key="1">
    <source>
        <dbReference type="ARBA" id="ARBA00023015"/>
    </source>
</evidence>
<dbReference type="GO" id="GO:0003677">
    <property type="term" value="F:DNA binding"/>
    <property type="evidence" value="ECO:0007669"/>
    <property type="project" value="UniProtKB-KW"/>
</dbReference>
<dbReference type="PANTHER" id="PTHR38791:SF11">
    <property type="entry name" value="ZN(II)2CYS6 TRANSCRIPTION FACTOR (EUROFUNG)"/>
    <property type="match status" value="1"/>
</dbReference>
<dbReference type="InterPro" id="IPR021858">
    <property type="entry name" value="Fun_TF"/>
</dbReference>
<dbReference type="AlphaFoldDB" id="A0A1Q5Q8J9"/>
<dbReference type="PROSITE" id="PS50048">
    <property type="entry name" value="ZN2_CY6_FUNGAL_2"/>
    <property type="match status" value="1"/>
</dbReference>
<evidence type="ECO:0000313" key="7">
    <source>
        <dbReference type="EMBL" id="OKL60434.1"/>
    </source>
</evidence>
<evidence type="ECO:0000313" key="8">
    <source>
        <dbReference type="Proteomes" id="UP000214365"/>
    </source>
</evidence>
<dbReference type="GeneID" id="31003753"/>
<reference evidence="7 8" key="1">
    <citation type="submission" date="2015-06" db="EMBL/GenBank/DDBJ databases">
        <title>Talaromyces atroroseus IBT 11181 draft genome.</title>
        <authorList>
            <person name="Rasmussen K.B."/>
            <person name="Rasmussen S."/>
            <person name="Petersen B."/>
            <person name="Sicheritz-Ponten T."/>
            <person name="Mortensen U.H."/>
            <person name="Thrane U."/>
        </authorList>
    </citation>
    <scope>NUCLEOTIDE SEQUENCE [LARGE SCALE GENOMIC DNA]</scope>
    <source>
        <strain evidence="7 8">IBT 11181</strain>
    </source>
</reference>
<dbReference type="PANTHER" id="PTHR38791">
    <property type="entry name" value="ZN(II)2CYS6 TRANSCRIPTION FACTOR (EUROFUNG)-RELATED-RELATED"/>
    <property type="match status" value="1"/>
</dbReference>
<sequence length="598" mass="67089">MTKGCYTCRRRRIVCDNGHPTCRKCRNAGKECLGYQKPLVWVKGGVASRGKMMGLSFDDVVDQGSSSSSENSSPVAMAPNTPEMRPRPTWPSNHGDGIGAWAGHQLLLSNLSGNQQHYSPRIDDATLVRLHNAYTESPMYSLVDPLFQDLSRMERFYINIFSGHCVKWFALYDAVKNPYRELFPYISNSPLLANSLAAIGAIEFAYMSNDDGQSVGGSAKPDMALVKPLNSQAYEHFLRFKQRALRQLSTEVSRHPLTRIDDRTLAAIFVLILLNMIESGDTAWMYHLEGAKNILRGRLSDVNSLPLTSGIESFVVDSCLITEIMGSTLARPGVLSRPFYSPGMGTAVLKRLERTLWVGCPAYLLDAIFFVHAQRYSEPGETAEYSLSFLSPSGEATRPESPLAILRHIDTFDPYAWAEDMQSYLALPDLSQRIALARAYKAAVYLYARRVVSKMTPTTTTFSSDRITTSTGTTGPLRDRRIVENELLQNLSFISPDDEHFKCLIWPTFIAGAESTSIEQRMTTLRLLGSLWNGFYSFNLQSAASVLKVMWDKQDERQRNRQAGGTFLLSDIDESIDVEEGFDWIRELDQSSTDWLFI</sequence>